<evidence type="ECO:0000313" key="2">
    <source>
        <dbReference type="EMBL" id="KPV73784.1"/>
    </source>
</evidence>
<dbReference type="EMBL" id="KQ474082">
    <property type="protein sequence ID" value="KPV73784.1"/>
    <property type="molecule type" value="Genomic_DNA"/>
</dbReference>
<evidence type="ECO:0000256" key="1">
    <source>
        <dbReference type="SAM" id="MobiDB-lite"/>
    </source>
</evidence>
<accession>A0A0P9EJJ8</accession>
<proteinExistence type="predicted"/>
<feature type="compositionally biased region" description="Basic residues" evidence="1">
    <location>
        <begin position="7"/>
        <end position="18"/>
    </location>
</feature>
<dbReference type="GeneID" id="28978034"/>
<gene>
    <name evidence="2" type="ORF">RHOBADRAFT_54966</name>
</gene>
<keyword evidence="3" id="KW-1185">Reference proteome</keyword>
<organism evidence="2 3">
    <name type="scientific">Rhodotorula graminis (strain WP1)</name>
    <dbReference type="NCBI Taxonomy" id="578459"/>
    <lineage>
        <taxon>Eukaryota</taxon>
        <taxon>Fungi</taxon>
        <taxon>Dikarya</taxon>
        <taxon>Basidiomycota</taxon>
        <taxon>Pucciniomycotina</taxon>
        <taxon>Microbotryomycetes</taxon>
        <taxon>Sporidiobolales</taxon>
        <taxon>Sporidiobolaceae</taxon>
        <taxon>Rhodotorula</taxon>
    </lineage>
</organism>
<sequence length="146" mass="16589">MSSCGRSRPRRRAVRRRERVITRLGSEAGHDKRRRGTKACRHPLDDAPTTTAPPPEPPRRRPNRQYDLSCASSPFSSSSPTRRQASSLSKRGARRRPRRVRERRLALKYGARRHAGRSTSRAGTMARDTLSGRNWSCEECKGDRAP</sequence>
<feature type="region of interest" description="Disordered" evidence="1">
    <location>
        <begin position="1"/>
        <end position="128"/>
    </location>
</feature>
<name>A0A0P9EJJ8_RHOGW</name>
<feature type="compositionally biased region" description="Basic residues" evidence="1">
    <location>
        <begin position="91"/>
        <end position="102"/>
    </location>
</feature>
<feature type="compositionally biased region" description="Basic residues" evidence="1">
    <location>
        <begin position="31"/>
        <end position="41"/>
    </location>
</feature>
<dbReference type="RefSeq" id="XP_018269833.1">
    <property type="nucleotide sequence ID" value="XM_018417586.1"/>
</dbReference>
<dbReference type="Proteomes" id="UP000053890">
    <property type="component" value="Unassembled WGS sequence"/>
</dbReference>
<dbReference type="AlphaFoldDB" id="A0A0P9EJJ8"/>
<feature type="compositionally biased region" description="Low complexity" evidence="1">
    <location>
        <begin position="69"/>
        <end position="89"/>
    </location>
</feature>
<protein>
    <submittedName>
        <fullName evidence="2">Uncharacterized protein</fullName>
    </submittedName>
</protein>
<reference evidence="2 3" key="1">
    <citation type="journal article" date="2015" name="Front. Microbiol.">
        <title>Genome sequence of the plant growth promoting endophytic yeast Rhodotorula graminis WP1.</title>
        <authorList>
            <person name="Firrincieli A."/>
            <person name="Otillar R."/>
            <person name="Salamov A."/>
            <person name="Schmutz J."/>
            <person name="Khan Z."/>
            <person name="Redman R.S."/>
            <person name="Fleck N.D."/>
            <person name="Lindquist E."/>
            <person name="Grigoriev I.V."/>
            <person name="Doty S.L."/>
        </authorList>
    </citation>
    <scope>NUCLEOTIDE SEQUENCE [LARGE SCALE GENOMIC DNA]</scope>
    <source>
        <strain evidence="2 3">WP1</strain>
    </source>
</reference>
<evidence type="ECO:0000313" key="3">
    <source>
        <dbReference type="Proteomes" id="UP000053890"/>
    </source>
</evidence>
<feature type="non-terminal residue" evidence="2">
    <location>
        <position position="146"/>
    </location>
</feature>